<evidence type="ECO:0000256" key="3">
    <source>
        <dbReference type="RuleBase" id="RU003476"/>
    </source>
</evidence>
<dbReference type="SUPFAM" id="SSF55811">
    <property type="entry name" value="Nudix"/>
    <property type="match status" value="1"/>
</dbReference>
<dbReference type="Pfam" id="PF00293">
    <property type="entry name" value="NUDIX"/>
    <property type="match status" value="1"/>
</dbReference>
<evidence type="ECO:0000313" key="5">
    <source>
        <dbReference type="EMBL" id="TMM53010.1"/>
    </source>
</evidence>
<evidence type="ECO:0000313" key="6">
    <source>
        <dbReference type="Proteomes" id="UP000309550"/>
    </source>
</evidence>
<comment type="similarity">
    <text evidence="3">Belongs to the Nudix hydrolase family.</text>
</comment>
<dbReference type="OrthoDB" id="289720at2"/>
<dbReference type="InterPro" id="IPR020476">
    <property type="entry name" value="Nudix_hydrolase"/>
</dbReference>
<evidence type="ECO:0000256" key="2">
    <source>
        <dbReference type="ARBA" id="ARBA00022801"/>
    </source>
</evidence>
<dbReference type="PRINTS" id="PR00502">
    <property type="entry name" value="NUDIXFAMILY"/>
</dbReference>
<feature type="domain" description="Nudix hydrolase" evidence="4">
    <location>
        <begin position="1"/>
        <end position="132"/>
    </location>
</feature>
<dbReference type="PROSITE" id="PS00893">
    <property type="entry name" value="NUDIX_BOX"/>
    <property type="match status" value="1"/>
</dbReference>
<organism evidence="5 6">
    <name type="scientific">Sulfitobacter sabulilitoris</name>
    <dbReference type="NCBI Taxonomy" id="2562655"/>
    <lineage>
        <taxon>Bacteria</taxon>
        <taxon>Pseudomonadati</taxon>
        <taxon>Pseudomonadota</taxon>
        <taxon>Alphaproteobacteria</taxon>
        <taxon>Rhodobacterales</taxon>
        <taxon>Roseobacteraceae</taxon>
        <taxon>Sulfitobacter</taxon>
    </lineage>
</organism>
<name>A0A5S3PG10_9RHOB</name>
<dbReference type="InterPro" id="IPR020084">
    <property type="entry name" value="NUDIX_hydrolase_CS"/>
</dbReference>
<dbReference type="CDD" id="cd04682">
    <property type="entry name" value="NUDIX_Hydrolase"/>
    <property type="match status" value="1"/>
</dbReference>
<dbReference type="Proteomes" id="UP000309550">
    <property type="component" value="Unassembled WGS sequence"/>
</dbReference>
<dbReference type="AlphaFoldDB" id="A0A5S3PG10"/>
<comment type="cofactor">
    <cofactor evidence="1">
        <name>Mg(2+)</name>
        <dbReference type="ChEBI" id="CHEBI:18420"/>
    </cofactor>
</comment>
<gene>
    <name evidence="5" type="ORF">FDT80_08410</name>
</gene>
<comment type="caution">
    <text evidence="5">The sequence shown here is derived from an EMBL/GenBank/DDBJ whole genome shotgun (WGS) entry which is preliminary data.</text>
</comment>
<sequence>MPFAGAKLALYLGRRLAVILRDDRSAIPFPDHWDLPGGGREPGESPLACALRETREELGLTVPPAAVHWGRPFREGGLIKWFFVATLGAQMSRDVVLGDEGQTWTMMEEAEFLAHPRAVPQFKSRLGIFVAERDTTKSPPLP</sequence>
<accession>A0A5S3PG10</accession>
<dbReference type="PROSITE" id="PS51462">
    <property type="entry name" value="NUDIX"/>
    <property type="match status" value="1"/>
</dbReference>
<protein>
    <submittedName>
        <fullName evidence="5">NUDIX domain-containing protein</fullName>
    </submittedName>
</protein>
<keyword evidence="2 3" id="KW-0378">Hydrolase</keyword>
<keyword evidence="6" id="KW-1185">Reference proteome</keyword>
<evidence type="ECO:0000259" key="4">
    <source>
        <dbReference type="PROSITE" id="PS51462"/>
    </source>
</evidence>
<proteinExistence type="inferred from homology"/>
<evidence type="ECO:0000256" key="1">
    <source>
        <dbReference type="ARBA" id="ARBA00001946"/>
    </source>
</evidence>
<dbReference type="Gene3D" id="3.90.79.10">
    <property type="entry name" value="Nucleoside Triphosphate Pyrophosphohydrolase"/>
    <property type="match status" value="1"/>
</dbReference>
<dbReference type="EMBL" id="VANS01000002">
    <property type="protein sequence ID" value="TMM53010.1"/>
    <property type="molecule type" value="Genomic_DNA"/>
</dbReference>
<dbReference type="GO" id="GO:0016787">
    <property type="term" value="F:hydrolase activity"/>
    <property type="evidence" value="ECO:0007669"/>
    <property type="project" value="UniProtKB-KW"/>
</dbReference>
<reference evidence="5 6" key="1">
    <citation type="submission" date="2019-05" db="EMBL/GenBank/DDBJ databases">
        <title>Sulfitobacter sabulilitoris sp. nov., isolated from a marine sand.</title>
        <authorList>
            <person name="Yoon J.-H."/>
        </authorList>
    </citation>
    <scope>NUCLEOTIDE SEQUENCE [LARGE SCALE GENOMIC DNA]</scope>
    <source>
        <strain evidence="5 6">HSMS-29</strain>
    </source>
</reference>
<dbReference type="InterPro" id="IPR000086">
    <property type="entry name" value="NUDIX_hydrolase_dom"/>
</dbReference>
<dbReference type="InterPro" id="IPR015797">
    <property type="entry name" value="NUDIX_hydrolase-like_dom_sf"/>
</dbReference>